<dbReference type="GO" id="GO:0016773">
    <property type="term" value="F:phosphotransferase activity, alcohol group as acceptor"/>
    <property type="evidence" value="ECO:0007669"/>
    <property type="project" value="InterPro"/>
</dbReference>
<keyword evidence="1" id="KW-0808">Transferase</keyword>
<reference evidence="2" key="1">
    <citation type="journal article" date="2019" name="Genome Announc.">
        <title>Draft Genome Sequence of Pseudoalteromonas piscicida Strain 36Y ROTHPW, an Hypersaline Seawater Isolate from the South Coast of Sonora, Mexico.</title>
        <authorList>
            <person name="Sanchez-Diaz R."/>
            <person name="Molina-Garza Z.J."/>
            <person name="Cruz-Suarez L.E."/>
            <person name="Selvin J."/>
            <person name="Kiran G.S."/>
            <person name="Ibarra-Gamez J.C."/>
            <person name="Gomez-Gil B."/>
            <person name="Galaviz-Silva L."/>
        </authorList>
    </citation>
    <scope>NUCLEOTIDE SEQUENCE [LARGE SCALE GENOMIC DNA]</scope>
    <source>
        <strain evidence="2">36Y_RITHPW</strain>
    </source>
</reference>
<dbReference type="Pfam" id="PF03702">
    <property type="entry name" value="AnmK"/>
    <property type="match status" value="1"/>
</dbReference>
<dbReference type="EMBL" id="NKHF01000062">
    <property type="protein sequence ID" value="PCK31084.1"/>
    <property type="molecule type" value="Genomic_DNA"/>
</dbReference>
<protein>
    <submittedName>
        <fullName evidence="1">Anhydro-N-acetylmuramic acid kinase</fullName>
    </submittedName>
</protein>
<dbReference type="CDD" id="cd24050">
    <property type="entry name" value="ASKHA_NBD_ANMK"/>
    <property type="match status" value="1"/>
</dbReference>
<sequence length="387" mass="42309">MKSDILKLAEIAEQSTKRVLGLMSGTSLDGLDIALCKIEGSGKNTTLTVEQFTTVQYSVSQKRLLTQHASVNQVNLQSLCQLHTWLGALYADLINNTLNQWQIPNDAIDFIASHGQTLYHCPQQPFENTKRLNSTLQIVEADIIATKTNIITLSDFRQKHIAKGLEGAPLVQYGDYLLYASDAANRVLLNIGGISNLTYLPKVCELSQSISSDIGPGNTLVDQYCRHVLGIPFDESGNIAASGTIQPQFLNNLLNHPFFEQPLPKSTGQELFNQAFIKQALQGLDYNHEDIVATLTELTALSVAKAINSLNANAIELYVSGGGVHNQFLMQRLNIHLNSKVVTKDFVELGIHPDAKEAALFALLANETISGDTHALPFSMGKISLPN</sequence>
<dbReference type="OrthoDB" id="9763949at2"/>
<dbReference type="Gene3D" id="3.30.420.40">
    <property type="match status" value="2"/>
</dbReference>
<dbReference type="AlphaFoldDB" id="A0A2A5JNM5"/>
<dbReference type="GO" id="GO:0005524">
    <property type="term" value="F:ATP binding"/>
    <property type="evidence" value="ECO:0007669"/>
    <property type="project" value="InterPro"/>
</dbReference>
<dbReference type="PANTHER" id="PTHR30605">
    <property type="entry name" value="ANHYDRO-N-ACETYLMURAMIC ACID KINASE"/>
    <property type="match status" value="1"/>
</dbReference>
<keyword evidence="2" id="KW-1185">Reference proteome</keyword>
<dbReference type="RefSeq" id="WP_099642601.1">
    <property type="nucleotide sequence ID" value="NZ_NKHF01000062.1"/>
</dbReference>
<dbReference type="GO" id="GO:0009254">
    <property type="term" value="P:peptidoglycan turnover"/>
    <property type="evidence" value="ECO:0007669"/>
    <property type="project" value="InterPro"/>
</dbReference>
<evidence type="ECO:0000313" key="1">
    <source>
        <dbReference type="EMBL" id="PCK31084.1"/>
    </source>
</evidence>
<dbReference type="Proteomes" id="UP000228621">
    <property type="component" value="Unassembled WGS sequence"/>
</dbReference>
<dbReference type="InterPro" id="IPR043129">
    <property type="entry name" value="ATPase_NBD"/>
</dbReference>
<organism evidence="1 2">
    <name type="scientific">Pseudoalteromonas piscicida</name>
    <dbReference type="NCBI Taxonomy" id="43662"/>
    <lineage>
        <taxon>Bacteria</taxon>
        <taxon>Pseudomonadati</taxon>
        <taxon>Pseudomonadota</taxon>
        <taxon>Gammaproteobacteria</taxon>
        <taxon>Alteromonadales</taxon>
        <taxon>Pseudoalteromonadaceae</taxon>
        <taxon>Pseudoalteromonas</taxon>
    </lineage>
</organism>
<gene>
    <name evidence="1" type="ORF">CEX98_13565</name>
</gene>
<dbReference type="PANTHER" id="PTHR30605:SF0">
    <property type="entry name" value="ANHYDRO-N-ACETYLMURAMIC ACID KINASE"/>
    <property type="match status" value="1"/>
</dbReference>
<dbReference type="InterPro" id="IPR005338">
    <property type="entry name" value="Anhydro_N_Ac-Mur_kinase"/>
</dbReference>
<dbReference type="SUPFAM" id="SSF53067">
    <property type="entry name" value="Actin-like ATPase domain"/>
    <property type="match status" value="1"/>
</dbReference>
<accession>A0A2A5JNM5</accession>
<name>A0A2A5JNM5_PSEO7</name>
<dbReference type="GO" id="GO:0006040">
    <property type="term" value="P:amino sugar metabolic process"/>
    <property type="evidence" value="ECO:0007669"/>
    <property type="project" value="InterPro"/>
</dbReference>
<evidence type="ECO:0000313" key="2">
    <source>
        <dbReference type="Proteomes" id="UP000228621"/>
    </source>
</evidence>
<comment type="caution">
    <text evidence="1">The sequence shown here is derived from an EMBL/GenBank/DDBJ whole genome shotgun (WGS) entry which is preliminary data.</text>
</comment>
<dbReference type="GO" id="GO:0016301">
    <property type="term" value="F:kinase activity"/>
    <property type="evidence" value="ECO:0007669"/>
    <property type="project" value="UniProtKB-KW"/>
</dbReference>
<proteinExistence type="predicted"/>
<keyword evidence="1" id="KW-0418">Kinase</keyword>